<evidence type="ECO:0000313" key="1">
    <source>
        <dbReference type="EMBL" id="MPC52451.1"/>
    </source>
</evidence>
<keyword evidence="2" id="KW-1185">Reference proteome</keyword>
<gene>
    <name evidence="1" type="ORF">E2C01_046321</name>
</gene>
<evidence type="ECO:0000313" key="2">
    <source>
        <dbReference type="Proteomes" id="UP000324222"/>
    </source>
</evidence>
<comment type="caution">
    <text evidence="1">The sequence shown here is derived from an EMBL/GenBank/DDBJ whole genome shotgun (WGS) entry which is preliminary data.</text>
</comment>
<protein>
    <submittedName>
        <fullName evidence="1">Uncharacterized protein</fullName>
    </submittedName>
</protein>
<dbReference type="AlphaFoldDB" id="A0A5B7FY58"/>
<sequence>MYMKAMCGPLSHAVRSLQFHYRVTLSGGTQGVVDLFLKCQYVALKLPSGAALWVHVIPLKGVFRCRVALTQREECVMSAGLSMVLCAHLSGP</sequence>
<accession>A0A5B7FY58</accession>
<organism evidence="1 2">
    <name type="scientific">Portunus trituberculatus</name>
    <name type="common">Swimming crab</name>
    <name type="synonym">Neptunus trituberculatus</name>
    <dbReference type="NCBI Taxonomy" id="210409"/>
    <lineage>
        <taxon>Eukaryota</taxon>
        <taxon>Metazoa</taxon>
        <taxon>Ecdysozoa</taxon>
        <taxon>Arthropoda</taxon>
        <taxon>Crustacea</taxon>
        <taxon>Multicrustacea</taxon>
        <taxon>Malacostraca</taxon>
        <taxon>Eumalacostraca</taxon>
        <taxon>Eucarida</taxon>
        <taxon>Decapoda</taxon>
        <taxon>Pleocyemata</taxon>
        <taxon>Brachyura</taxon>
        <taxon>Eubrachyura</taxon>
        <taxon>Portunoidea</taxon>
        <taxon>Portunidae</taxon>
        <taxon>Portuninae</taxon>
        <taxon>Portunus</taxon>
    </lineage>
</organism>
<reference evidence="1 2" key="1">
    <citation type="submission" date="2019-05" db="EMBL/GenBank/DDBJ databases">
        <title>Another draft genome of Portunus trituberculatus and its Hox gene families provides insights of decapod evolution.</title>
        <authorList>
            <person name="Jeong J.-H."/>
            <person name="Song I."/>
            <person name="Kim S."/>
            <person name="Choi T."/>
            <person name="Kim D."/>
            <person name="Ryu S."/>
            <person name="Kim W."/>
        </authorList>
    </citation>
    <scope>NUCLEOTIDE SEQUENCE [LARGE SCALE GENOMIC DNA]</scope>
    <source>
        <tissue evidence="1">Muscle</tissue>
    </source>
</reference>
<name>A0A5B7FY58_PORTR</name>
<dbReference type="EMBL" id="VSRR010010893">
    <property type="protein sequence ID" value="MPC52451.1"/>
    <property type="molecule type" value="Genomic_DNA"/>
</dbReference>
<dbReference type="Proteomes" id="UP000324222">
    <property type="component" value="Unassembled WGS sequence"/>
</dbReference>
<proteinExistence type="predicted"/>